<reference evidence="3" key="1">
    <citation type="submission" date="2016-06" db="EMBL/GenBank/DDBJ databases">
        <authorList>
            <person name="Berg J.A."/>
            <person name="Grossarth S.E."/>
            <person name="Jarvis T.M."/>
            <person name="Merrill B.D."/>
            <person name="Breakwell D.P."/>
            <person name="Hope S."/>
            <person name="Grose J.H."/>
        </authorList>
    </citation>
    <scope>NUCLEOTIDE SEQUENCE [LARGE SCALE GENOMIC DNA]</scope>
</reference>
<dbReference type="KEGG" id="vg:29069339"/>
<accession>A0A1B2IDG9</accession>
<dbReference type="RefSeq" id="YP_009293185.1">
    <property type="nucleotide sequence ID" value="NC_031127.1"/>
</dbReference>
<protein>
    <submittedName>
        <fullName evidence="2">Putative endodeoxyribonuclease</fullName>
    </submittedName>
</protein>
<dbReference type="GeneID" id="29069339"/>
<dbReference type="Pfam" id="PF16473">
    <property type="entry name" value="Rv2179c-like"/>
    <property type="match status" value="1"/>
</dbReference>
<dbReference type="EMBL" id="KX397368">
    <property type="protein sequence ID" value="ANZ49299.1"/>
    <property type="molecule type" value="Genomic_DNA"/>
</dbReference>
<dbReference type="OrthoDB" id="8896at10239"/>
<organism evidence="2 3">
    <name type="scientific">Erwinia phage vB_EamM_Huxley</name>
    <dbReference type="NCBI Taxonomy" id="1883373"/>
    <lineage>
        <taxon>Viruses</taxon>
        <taxon>Duplodnaviria</taxon>
        <taxon>Heunggongvirae</taxon>
        <taxon>Uroviricota</taxon>
        <taxon>Caudoviricetes</taxon>
        <taxon>Chimalliviridae</taxon>
        <taxon>Machinavirus</taxon>
        <taxon>Machinavirus machina</taxon>
    </lineage>
</organism>
<sequence length="251" mass="28643">MTEVTPTKRTPNIFDAPDIHIPTIVIGIDAETKSTRADAYPVAIGAGAWDIATMRLIATHYQTIDPNDEKAKAIFHEDPYTMAWWRGEGDNPDYAPSREAYAEAFSGTMPMPEALWGMYNFLEKFKSHKVALTMRGPEFDQPILMNAFAQCDVPTSLLKRFSMLDSDRTAERIMHAFNLTPDYRAESHNWTRGKDAYLHHACFDAAREGYITARIYHLALVARLHGFDRMLEAHNQLMTGEYTAMDYLREE</sequence>
<proteinExistence type="predicted"/>
<name>A0A1B2IDG9_9CAUD</name>
<feature type="domain" description="3'-5' exoribonuclease Rv2179c-like" evidence="1">
    <location>
        <begin position="28"/>
        <end position="205"/>
    </location>
</feature>
<dbReference type="Proteomes" id="UP000203302">
    <property type="component" value="Segment"/>
</dbReference>
<evidence type="ECO:0000313" key="3">
    <source>
        <dbReference type="Proteomes" id="UP000203302"/>
    </source>
</evidence>
<evidence type="ECO:0000259" key="1">
    <source>
        <dbReference type="Pfam" id="PF16473"/>
    </source>
</evidence>
<dbReference type="InterPro" id="IPR033390">
    <property type="entry name" value="Rv2179c-like"/>
</dbReference>
<gene>
    <name evidence="2" type="ORF">HUXLEY_217</name>
</gene>
<evidence type="ECO:0000313" key="2">
    <source>
        <dbReference type="EMBL" id="ANZ49299.1"/>
    </source>
</evidence>